<keyword evidence="5" id="KW-0964">Secreted</keyword>
<organism evidence="9 10">
    <name type="scientific">Sphingomonas palmae</name>
    <dbReference type="NCBI Taxonomy" id="1855283"/>
    <lineage>
        <taxon>Bacteria</taxon>
        <taxon>Pseudomonadati</taxon>
        <taxon>Pseudomonadota</taxon>
        <taxon>Alphaproteobacteria</taxon>
        <taxon>Sphingomonadales</taxon>
        <taxon>Sphingomonadaceae</taxon>
        <taxon>Sphingomonas</taxon>
    </lineage>
</organism>
<dbReference type="EMBL" id="FNZZ01000004">
    <property type="protein sequence ID" value="SEL60656.1"/>
    <property type="molecule type" value="Genomic_DNA"/>
</dbReference>
<protein>
    <recommendedName>
        <fullName evidence="5">Flagellar hook-associated protein 2</fullName>
        <shortName evidence="5">HAP2</shortName>
    </recommendedName>
    <alternativeName>
        <fullName evidence="5">Flagellar cap protein</fullName>
    </alternativeName>
</protein>
<keyword evidence="9" id="KW-0966">Cell projection</keyword>
<keyword evidence="4 5" id="KW-0975">Bacterial flagellum</keyword>
<dbReference type="RefSeq" id="WP_093006368.1">
    <property type="nucleotide sequence ID" value="NZ_FNZZ01000004.1"/>
</dbReference>
<name>A0A1H7RK79_9SPHN</name>
<comment type="function">
    <text evidence="5">Required for morphogenesis and for the elongation of the flagellar filament by facilitating polymerization of the flagellin monomers at the tip of growing filament. Forms a capping structure, which prevents flagellin subunits (transported through the central channel of the flagellum) from leaking out without polymerization at the distal end.</text>
</comment>
<sequence>MTTIANTSSTPTPTPTATKSTANVVTSATNSLLTSLGTGSGVDTTSLVTSLVEAQFAAKKGQLSSKLDTISSQISAVSTLKSNITDFTKALENLVKGGTLSSQPVVSNSNVLSASVQTGGKLAGLNATIKVTQLATAQTAVSTKVPSPGTKTFATGTLTLTTGTATYANVPAGDDKTPPGPEKMTDLSGGKSFSIKIDASNNTLPGIAAAINAANSGVTASVVTDADGGAYLSLKGPTGAAQAFSLTAADKDSDLASFDVGVGASNSSAMTISSKSQNAQLTMDGVPVERATNEVSDLIAGAKLTLTAVGTTTLTATRPTAALTNAVNDLVDTYNGIVQTIKDETNPITGALRADPAAKALLRNLQGLTSRALSSNAAPGTPNTLGGIGVRTTREGLLEVDSTALNTAMTANPDAIEAMFSYGTSNGIFAAMQSIQFNATSSLYGLGASSSNYLKSQASVTEAQDKLTDQATAMTTRLTQQFSSMNARVSAYKATQSFMQQQIDQWSKAD</sequence>
<dbReference type="Pfam" id="PF07195">
    <property type="entry name" value="FliD_C"/>
    <property type="match status" value="1"/>
</dbReference>
<comment type="subunit">
    <text evidence="2 5">Homopentamer.</text>
</comment>
<reference evidence="10" key="1">
    <citation type="submission" date="2016-10" db="EMBL/GenBank/DDBJ databases">
        <authorList>
            <person name="Varghese N."/>
            <person name="Submissions S."/>
        </authorList>
    </citation>
    <scope>NUCLEOTIDE SEQUENCE [LARGE SCALE GENOMIC DNA]</scope>
    <source>
        <strain evidence="10">JS21-1</strain>
    </source>
</reference>
<evidence type="ECO:0000256" key="6">
    <source>
        <dbReference type="SAM" id="MobiDB-lite"/>
    </source>
</evidence>
<dbReference type="GO" id="GO:0009421">
    <property type="term" value="C:bacterial-type flagellum filament cap"/>
    <property type="evidence" value="ECO:0007669"/>
    <property type="project" value="InterPro"/>
</dbReference>
<keyword evidence="10" id="KW-1185">Reference proteome</keyword>
<evidence type="ECO:0000256" key="5">
    <source>
        <dbReference type="RuleBase" id="RU362066"/>
    </source>
</evidence>
<accession>A0A1H7RK79</accession>
<dbReference type="GO" id="GO:0009424">
    <property type="term" value="C:bacterial-type flagellum hook"/>
    <property type="evidence" value="ECO:0007669"/>
    <property type="project" value="UniProtKB-UniRule"/>
</dbReference>
<dbReference type="GO" id="GO:0005576">
    <property type="term" value="C:extracellular region"/>
    <property type="evidence" value="ECO:0007669"/>
    <property type="project" value="UniProtKB-SubCell"/>
</dbReference>
<evidence type="ECO:0000256" key="2">
    <source>
        <dbReference type="ARBA" id="ARBA00011255"/>
    </source>
</evidence>
<dbReference type="GO" id="GO:0007155">
    <property type="term" value="P:cell adhesion"/>
    <property type="evidence" value="ECO:0007669"/>
    <property type="project" value="InterPro"/>
</dbReference>
<evidence type="ECO:0000256" key="3">
    <source>
        <dbReference type="ARBA" id="ARBA00023054"/>
    </source>
</evidence>
<dbReference type="GO" id="GO:0071973">
    <property type="term" value="P:bacterial-type flagellum-dependent cell motility"/>
    <property type="evidence" value="ECO:0007669"/>
    <property type="project" value="TreeGrafter"/>
</dbReference>
<dbReference type="InterPro" id="IPR003481">
    <property type="entry name" value="FliD_N"/>
</dbReference>
<comment type="similarity">
    <text evidence="1 5">Belongs to the FliD family.</text>
</comment>
<dbReference type="Pfam" id="PF02465">
    <property type="entry name" value="FliD_N"/>
    <property type="match status" value="1"/>
</dbReference>
<dbReference type="InterPro" id="IPR040026">
    <property type="entry name" value="FliD"/>
</dbReference>
<keyword evidence="9" id="KW-0282">Flagellum</keyword>
<evidence type="ECO:0000259" key="7">
    <source>
        <dbReference type="Pfam" id="PF02465"/>
    </source>
</evidence>
<feature type="domain" description="Flagellar hook-associated protein 2 N-terminal" evidence="7">
    <location>
        <begin position="40"/>
        <end position="138"/>
    </location>
</feature>
<proteinExistence type="inferred from homology"/>
<dbReference type="PANTHER" id="PTHR30288">
    <property type="entry name" value="FLAGELLAR CAP/ASSEMBLY PROTEIN FLID"/>
    <property type="match status" value="1"/>
</dbReference>
<gene>
    <name evidence="9" type="ORF">SAMN05216382_2275</name>
</gene>
<dbReference type="Proteomes" id="UP000199214">
    <property type="component" value="Unassembled WGS sequence"/>
</dbReference>
<evidence type="ECO:0000256" key="4">
    <source>
        <dbReference type="ARBA" id="ARBA00023143"/>
    </source>
</evidence>
<feature type="domain" description="Flagellar hook-associated protein 2 C-terminal" evidence="8">
    <location>
        <begin position="276"/>
        <end position="493"/>
    </location>
</feature>
<evidence type="ECO:0000313" key="10">
    <source>
        <dbReference type="Proteomes" id="UP000199214"/>
    </source>
</evidence>
<evidence type="ECO:0000259" key="8">
    <source>
        <dbReference type="Pfam" id="PF07195"/>
    </source>
</evidence>
<dbReference type="STRING" id="1855283.SAMN05216382_2275"/>
<keyword evidence="3" id="KW-0175">Coiled coil</keyword>
<evidence type="ECO:0000256" key="1">
    <source>
        <dbReference type="ARBA" id="ARBA00009764"/>
    </source>
</evidence>
<comment type="subcellular location">
    <subcellularLocation>
        <location evidence="5">Secreted</location>
    </subcellularLocation>
    <subcellularLocation>
        <location evidence="5">Bacterial flagellum</location>
    </subcellularLocation>
</comment>
<keyword evidence="9" id="KW-0969">Cilium</keyword>
<dbReference type="PANTHER" id="PTHR30288:SF0">
    <property type="entry name" value="FLAGELLAR HOOK-ASSOCIATED PROTEIN 2"/>
    <property type="match status" value="1"/>
</dbReference>
<feature type="region of interest" description="Disordered" evidence="6">
    <location>
        <begin position="1"/>
        <end position="21"/>
    </location>
</feature>
<dbReference type="InterPro" id="IPR010809">
    <property type="entry name" value="FliD_C"/>
</dbReference>
<dbReference type="AlphaFoldDB" id="A0A1H7RK79"/>
<dbReference type="OrthoDB" id="7388356at2"/>
<evidence type="ECO:0000313" key="9">
    <source>
        <dbReference type="EMBL" id="SEL60656.1"/>
    </source>
</evidence>